<dbReference type="EMBL" id="DVGA01000053">
    <property type="protein sequence ID" value="HIQ78662.1"/>
    <property type="molecule type" value="Genomic_DNA"/>
</dbReference>
<dbReference type="Proteomes" id="UP000824262">
    <property type="component" value="Unassembled WGS sequence"/>
</dbReference>
<accession>A0A9D0ZEI7</accession>
<dbReference type="InterPro" id="IPR032675">
    <property type="entry name" value="LRR_dom_sf"/>
</dbReference>
<comment type="caution">
    <text evidence="1">The sequence shown here is derived from an EMBL/GenBank/DDBJ whole genome shotgun (WGS) entry which is preliminary data.</text>
</comment>
<protein>
    <recommendedName>
        <fullName evidence="3">Leucine-rich repeat domain-containing protein</fullName>
    </recommendedName>
</protein>
<feature type="non-terminal residue" evidence="1">
    <location>
        <position position="1"/>
    </location>
</feature>
<gene>
    <name evidence="1" type="ORF">IAB77_05320</name>
</gene>
<evidence type="ECO:0000313" key="1">
    <source>
        <dbReference type="EMBL" id="HIQ78662.1"/>
    </source>
</evidence>
<sequence length="242" mass="26098">DLICNLDDPGDIIDSIAVTEAGLECVRRIAVEEGDTIVWRSLEDELRWREVPGGVCVVGCYAAETVAIPSRIGGRDVVRVELGADSLTEICRELVISEGIAEADIDLSAAPGLARLEIPSSSRLDAAPLGYELTNWYRRQKTGPVYLCGWYLGTPGGIDALGSDELAIEPGTVAVARGADFRCPWKSITVPDSVKSIGRVAFAAAPELESLVLPPDIEIGEYAFEYSPKLCTELPRERHVLS</sequence>
<reference evidence="1" key="2">
    <citation type="journal article" date="2021" name="PeerJ">
        <title>Extensive microbial diversity within the chicken gut microbiome revealed by metagenomics and culture.</title>
        <authorList>
            <person name="Gilroy R."/>
            <person name="Ravi A."/>
            <person name="Getino M."/>
            <person name="Pursley I."/>
            <person name="Horton D.L."/>
            <person name="Alikhan N.F."/>
            <person name="Baker D."/>
            <person name="Gharbi K."/>
            <person name="Hall N."/>
            <person name="Watson M."/>
            <person name="Adriaenssens E.M."/>
            <person name="Foster-Nyarko E."/>
            <person name="Jarju S."/>
            <person name="Secka A."/>
            <person name="Antonio M."/>
            <person name="Oren A."/>
            <person name="Chaudhuri R.R."/>
            <person name="La Ragione R."/>
            <person name="Hildebrand F."/>
            <person name="Pallen M.J."/>
        </authorList>
    </citation>
    <scope>NUCLEOTIDE SEQUENCE</scope>
    <source>
        <strain evidence="1">ChiBcolR7-354</strain>
    </source>
</reference>
<reference evidence="1" key="1">
    <citation type="submission" date="2020-10" db="EMBL/GenBank/DDBJ databases">
        <authorList>
            <person name="Gilroy R."/>
        </authorList>
    </citation>
    <scope>NUCLEOTIDE SEQUENCE</scope>
    <source>
        <strain evidence="1">ChiBcolR7-354</strain>
    </source>
</reference>
<name>A0A9D0ZEI7_9FIRM</name>
<evidence type="ECO:0000313" key="2">
    <source>
        <dbReference type="Proteomes" id="UP000824262"/>
    </source>
</evidence>
<evidence type="ECO:0008006" key="3">
    <source>
        <dbReference type="Google" id="ProtNLM"/>
    </source>
</evidence>
<dbReference type="AlphaFoldDB" id="A0A9D0ZEI7"/>
<organism evidence="1 2">
    <name type="scientific">Candidatus Scatomorpha intestinavium</name>
    <dbReference type="NCBI Taxonomy" id="2840922"/>
    <lineage>
        <taxon>Bacteria</taxon>
        <taxon>Bacillati</taxon>
        <taxon>Bacillota</taxon>
        <taxon>Clostridia</taxon>
        <taxon>Eubacteriales</taxon>
        <taxon>Candidatus Scatomorpha</taxon>
    </lineage>
</organism>
<proteinExistence type="predicted"/>
<dbReference type="Gene3D" id="3.80.10.10">
    <property type="entry name" value="Ribonuclease Inhibitor"/>
    <property type="match status" value="1"/>
</dbReference>